<dbReference type="GO" id="GO:0003735">
    <property type="term" value="F:structural constituent of ribosome"/>
    <property type="evidence" value="ECO:0007669"/>
    <property type="project" value="InterPro"/>
</dbReference>
<dbReference type="AlphaFoldDB" id="L5KNB6"/>
<evidence type="ECO:0000256" key="3">
    <source>
        <dbReference type="ARBA" id="ARBA00023274"/>
    </source>
</evidence>
<keyword evidence="2 5" id="KW-0689">Ribosomal protein</keyword>
<evidence type="ECO:0000256" key="4">
    <source>
        <dbReference type="ARBA" id="ARBA00035422"/>
    </source>
</evidence>
<dbReference type="Gene3D" id="3.30.1370.30">
    <property type="match status" value="1"/>
</dbReference>
<evidence type="ECO:0000256" key="2">
    <source>
        <dbReference type="ARBA" id="ARBA00022980"/>
    </source>
</evidence>
<dbReference type="InterPro" id="IPR000630">
    <property type="entry name" value="Ribosomal_uS8"/>
</dbReference>
<dbReference type="STRING" id="9402.L5KNB6"/>
<dbReference type="SUPFAM" id="SSF56047">
    <property type="entry name" value="Ribosomal protein S8"/>
    <property type="match status" value="1"/>
</dbReference>
<keyword evidence="6" id="KW-1185">Reference proteome</keyword>
<evidence type="ECO:0000256" key="1">
    <source>
        <dbReference type="ARBA" id="ARBA00006471"/>
    </source>
</evidence>
<organism evidence="5 6">
    <name type="scientific">Pteropus alecto</name>
    <name type="common">Black flying fox</name>
    <dbReference type="NCBI Taxonomy" id="9402"/>
    <lineage>
        <taxon>Eukaryota</taxon>
        <taxon>Metazoa</taxon>
        <taxon>Chordata</taxon>
        <taxon>Craniata</taxon>
        <taxon>Vertebrata</taxon>
        <taxon>Euteleostomi</taxon>
        <taxon>Mammalia</taxon>
        <taxon>Eutheria</taxon>
        <taxon>Laurasiatheria</taxon>
        <taxon>Chiroptera</taxon>
        <taxon>Yinpterochiroptera</taxon>
        <taxon>Pteropodoidea</taxon>
        <taxon>Pteropodidae</taxon>
        <taxon>Pteropodinae</taxon>
        <taxon>Pteropus</taxon>
    </lineage>
</organism>
<protein>
    <recommendedName>
        <fullName evidence="4">40S ribosomal protein S15a</fullName>
    </recommendedName>
</protein>
<gene>
    <name evidence="5" type="ORF">PAL_GLEAN10004077</name>
</gene>
<evidence type="ECO:0000313" key="5">
    <source>
        <dbReference type="EMBL" id="ELK12797.1"/>
    </source>
</evidence>
<proteinExistence type="inferred from homology"/>
<dbReference type="PANTHER" id="PTHR11758">
    <property type="entry name" value="40S RIBOSOMAL PROTEIN S15A"/>
    <property type="match status" value="1"/>
</dbReference>
<dbReference type="EMBL" id="KB030659">
    <property type="protein sequence ID" value="ELK12797.1"/>
    <property type="molecule type" value="Genomic_DNA"/>
</dbReference>
<dbReference type="Proteomes" id="UP000010552">
    <property type="component" value="Unassembled WGS sequence"/>
</dbReference>
<keyword evidence="3" id="KW-0687">Ribonucleoprotein</keyword>
<name>L5KNB6_PTEAL</name>
<comment type="similarity">
    <text evidence="1">Belongs to the universal ribosomal protein uS8 family.</text>
</comment>
<sequence>MSPQELKGINNAKKRGPCLHLIRPCSEVVFRFLIMMMKRDCISEFEIMDDRRAGKTVGPSQACPVSLDAWY</sequence>
<dbReference type="GO" id="GO:0006412">
    <property type="term" value="P:translation"/>
    <property type="evidence" value="ECO:0007669"/>
    <property type="project" value="InterPro"/>
</dbReference>
<dbReference type="GO" id="GO:1990904">
    <property type="term" value="C:ribonucleoprotein complex"/>
    <property type="evidence" value="ECO:0007669"/>
    <property type="project" value="UniProtKB-KW"/>
</dbReference>
<reference evidence="6" key="1">
    <citation type="journal article" date="2013" name="Science">
        <title>Comparative analysis of bat genomes provides insight into the evolution of flight and immunity.</title>
        <authorList>
            <person name="Zhang G."/>
            <person name="Cowled C."/>
            <person name="Shi Z."/>
            <person name="Huang Z."/>
            <person name="Bishop-Lilly K.A."/>
            <person name="Fang X."/>
            <person name="Wynne J.W."/>
            <person name="Xiong Z."/>
            <person name="Baker M.L."/>
            <person name="Zhao W."/>
            <person name="Tachedjian M."/>
            <person name="Zhu Y."/>
            <person name="Zhou P."/>
            <person name="Jiang X."/>
            <person name="Ng J."/>
            <person name="Yang L."/>
            <person name="Wu L."/>
            <person name="Xiao J."/>
            <person name="Feng Y."/>
            <person name="Chen Y."/>
            <person name="Sun X."/>
            <person name="Zhang Y."/>
            <person name="Marsh G.A."/>
            <person name="Crameri G."/>
            <person name="Broder C.C."/>
            <person name="Frey K.G."/>
            <person name="Wang L.F."/>
            <person name="Wang J."/>
        </authorList>
    </citation>
    <scope>NUCLEOTIDE SEQUENCE [LARGE SCALE GENOMIC DNA]</scope>
</reference>
<dbReference type="GO" id="GO:0005840">
    <property type="term" value="C:ribosome"/>
    <property type="evidence" value="ECO:0007669"/>
    <property type="project" value="UniProtKB-KW"/>
</dbReference>
<evidence type="ECO:0000313" key="6">
    <source>
        <dbReference type="Proteomes" id="UP000010552"/>
    </source>
</evidence>
<accession>L5KNB6</accession>
<dbReference type="InParanoid" id="L5KNB6"/>
<dbReference type="InterPro" id="IPR035987">
    <property type="entry name" value="Ribosomal_uS8_sf"/>
</dbReference>